<dbReference type="EMBL" id="FMAE01000021">
    <property type="protein sequence ID" value="SCB51769.1"/>
    <property type="molecule type" value="Genomic_DNA"/>
</dbReference>
<evidence type="ECO:0000313" key="1">
    <source>
        <dbReference type="EMBL" id="SCB51769.1"/>
    </source>
</evidence>
<sequence length="72" mass="8381">MTTFHRFVLHHRVPDYLQLGWMALPSLEDTHHGRWSTHCIWLCECRPVEPGKQAADEWRRSLSHMDADGGGN</sequence>
<dbReference type="RefSeq" id="WP_074448383.1">
    <property type="nucleotide sequence ID" value="NZ_FMAE01000021.1"/>
</dbReference>
<organism evidence="1 2">
    <name type="scientific">Bradyrhizobium yuanmingense</name>
    <dbReference type="NCBI Taxonomy" id="108015"/>
    <lineage>
        <taxon>Bacteria</taxon>
        <taxon>Pseudomonadati</taxon>
        <taxon>Pseudomonadota</taxon>
        <taxon>Alphaproteobacteria</taxon>
        <taxon>Hyphomicrobiales</taxon>
        <taxon>Nitrobacteraceae</taxon>
        <taxon>Bradyrhizobium</taxon>
    </lineage>
</organism>
<evidence type="ECO:0000313" key="2">
    <source>
        <dbReference type="Proteomes" id="UP000183174"/>
    </source>
</evidence>
<proteinExistence type="predicted"/>
<accession>A0A1C3XHU4</accession>
<gene>
    <name evidence="1" type="ORF">GA0061099_102144</name>
</gene>
<name>A0A1C3XHU4_9BRAD</name>
<reference evidence="1 2" key="1">
    <citation type="submission" date="2016-08" db="EMBL/GenBank/DDBJ databases">
        <authorList>
            <person name="Seilhamer J.J."/>
        </authorList>
    </citation>
    <scope>NUCLEOTIDE SEQUENCE [LARGE SCALE GENOMIC DNA]</scope>
    <source>
        <strain evidence="1 2">CCBAU 10071</strain>
    </source>
</reference>
<protein>
    <submittedName>
        <fullName evidence="1">Uncharacterized protein</fullName>
    </submittedName>
</protein>
<dbReference type="AlphaFoldDB" id="A0A1C3XHU4"/>
<dbReference type="Proteomes" id="UP000183174">
    <property type="component" value="Unassembled WGS sequence"/>
</dbReference>